<dbReference type="Gene3D" id="3.40.50.300">
    <property type="entry name" value="P-loop containing nucleotide triphosphate hydrolases"/>
    <property type="match status" value="1"/>
</dbReference>
<organism evidence="2 3">
    <name type="scientific">Streptomyces pactum</name>
    <dbReference type="NCBI Taxonomy" id="68249"/>
    <lineage>
        <taxon>Bacteria</taxon>
        <taxon>Bacillati</taxon>
        <taxon>Actinomycetota</taxon>
        <taxon>Actinomycetes</taxon>
        <taxon>Kitasatosporales</taxon>
        <taxon>Streptomycetaceae</taxon>
        <taxon>Streptomyces</taxon>
    </lineage>
</organism>
<evidence type="ECO:0000313" key="3">
    <source>
        <dbReference type="Proteomes" id="UP000807371"/>
    </source>
</evidence>
<gene>
    <name evidence="2" type="ORF">IHE55_05650</name>
</gene>
<comment type="caution">
    <text evidence="2">The sequence shown here is derived from an EMBL/GenBank/DDBJ whole genome shotgun (WGS) entry which is preliminary data.</text>
</comment>
<evidence type="ECO:0000259" key="1">
    <source>
        <dbReference type="Pfam" id="PF09848"/>
    </source>
</evidence>
<dbReference type="RefSeq" id="WP_197988030.1">
    <property type="nucleotide sequence ID" value="NZ_JACYXC010000001.1"/>
</dbReference>
<dbReference type="EMBL" id="JACYXC010000001">
    <property type="protein sequence ID" value="MBH5334316.1"/>
    <property type="molecule type" value="Genomic_DNA"/>
</dbReference>
<proteinExistence type="predicted"/>
<dbReference type="SUPFAM" id="SSF52540">
    <property type="entry name" value="P-loop containing nucleoside triphosphate hydrolases"/>
    <property type="match status" value="1"/>
</dbReference>
<dbReference type="InterPro" id="IPR027417">
    <property type="entry name" value="P-loop_NTPase"/>
</dbReference>
<keyword evidence="3" id="KW-1185">Reference proteome</keyword>
<accession>A0ABS0NGL3</accession>
<reference evidence="2 3" key="1">
    <citation type="submission" date="2020-09" db="EMBL/GenBank/DDBJ databases">
        <title>Biosynthesis of the nuclear factor of activated T cells inhibitor NFAT-133 and its congeners in Streptomyces pactum.</title>
        <authorList>
            <person name="Zhou W."/>
            <person name="Posri P."/>
            <person name="Abugrain M.E."/>
            <person name="Weisberg A.J."/>
            <person name="Chang J.H."/>
            <person name="Mahmud T."/>
        </authorList>
    </citation>
    <scope>NUCLEOTIDE SEQUENCE [LARGE SCALE GENOMIC DNA]</scope>
    <source>
        <strain evidence="2 3">ATCC 27456</strain>
    </source>
</reference>
<sequence>MSSYLYRESAAALAKEIERSSAQELRPLTRTLIEEYKRQHKKKHGQEKEPGDSLVEAWDNSLPVVINALTGRGLGEVEVLIEFGLPHTDAEADVVLAGVHPGSGQPSYVLVELKQQREARVHPERSVAVDLGYDKWKLHPVRQVQQYCRYLLQYKASLRGDQHAVAGAVLMHNAHDADVAELFRLPATDHGRLYTRDRLEPFRKLLGARLAPRPGGEAAQFLIDSAEYAQPKITDVNHGSRVGEKELFVLLDEQELACQDVLEAIDRVRSGGTKEIIIVRGGPGSGKSAIALELRRALAYRGWDVRHASGAKALTESLRVSYAQDAPRGKKTALKKEATRLFTYFNQFKEMGPDSCDVVICDEAHRIRRHSVDRYTRKEERQNPEPQADEIIAAARVPVFLLDDWQSLRPEEVGTADYLIQRAQELGLRHTLIDLGGMFRAQGSGYYRDWVTNLLSVGDRTPQAWKTDGRMQVLTAETPQEMEDFLQARRLEGASTRMVAGFCWPWSKPTEAGELVADVTIDGWERPWNVKPGQAVPDAPAAELWAIDPRGAGQIGCVYTAQTFEFDWVGVIIGPDCVWEDSRFVIRREATCDPELKPRKVADADVERCVRNAYHVLLTRAVMGVVIYSTDETTRDALRSHVIDTVMHPIPKPMRKIVKR</sequence>
<feature type="domain" description="Schlafen group 3-like DNA/RNA helicase" evidence="1">
    <location>
        <begin position="274"/>
        <end position="631"/>
    </location>
</feature>
<dbReference type="InterPro" id="IPR018647">
    <property type="entry name" value="SLFN_3-like_DNA/RNA_helicase"/>
</dbReference>
<name>A0ABS0NGL3_9ACTN</name>
<dbReference type="Proteomes" id="UP000807371">
    <property type="component" value="Unassembled WGS sequence"/>
</dbReference>
<dbReference type="Pfam" id="PF09848">
    <property type="entry name" value="SLFN-g3_helicase"/>
    <property type="match status" value="1"/>
</dbReference>
<evidence type="ECO:0000313" key="2">
    <source>
        <dbReference type="EMBL" id="MBH5334316.1"/>
    </source>
</evidence>
<protein>
    <submittedName>
        <fullName evidence="2">DUF2075 domain-containing protein</fullName>
    </submittedName>
</protein>